<reference evidence="2 3" key="1">
    <citation type="submission" date="2020-08" db="EMBL/GenBank/DDBJ databases">
        <title>Genomic Encyclopedia of Type Strains, Phase IV (KMG-IV): sequencing the most valuable type-strain genomes for metagenomic binning, comparative biology and taxonomic classification.</title>
        <authorList>
            <person name="Goeker M."/>
        </authorList>
    </citation>
    <scope>NUCLEOTIDE SEQUENCE [LARGE SCALE GENOMIC DNA]</scope>
    <source>
        <strain evidence="2 3">DSM 102189</strain>
    </source>
</reference>
<protein>
    <submittedName>
        <fullName evidence="2">Uncharacterized protein</fullName>
    </submittedName>
</protein>
<feature type="chain" id="PRO_5032779382" evidence="1">
    <location>
        <begin position="18"/>
        <end position="70"/>
    </location>
</feature>
<dbReference type="AlphaFoldDB" id="A0A841L4W7"/>
<evidence type="ECO:0000313" key="3">
    <source>
        <dbReference type="Proteomes" id="UP000538147"/>
    </source>
</evidence>
<comment type="caution">
    <text evidence="2">The sequence shown here is derived from an EMBL/GenBank/DDBJ whole genome shotgun (WGS) entry which is preliminary data.</text>
</comment>
<evidence type="ECO:0000313" key="2">
    <source>
        <dbReference type="EMBL" id="MBB6226013.1"/>
    </source>
</evidence>
<keyword evidence="1" id="KW-0732">Signal</keyword>
<proteinExistence type="predicted"/>
<keyword evidence="3" id="KW-1185">Reference proteome</keyword>
<sequence>MIRPALLLCLSLLAGCAASPLYVERGRGGTLAEVPRDARGEPIWAAIKPMPSLPGETSPVMTAGNQLQPR</sequence>
<dbReference type="Proteomes" id="UP000538147">
    <property type="component" value="Unassembled WGS sequence"/>
</dbReference>
<organism evidence="2 3">
    <name type="scientific">Polymorphobacter multimanifer</name>
    <dbReference type="NCBI Taxonomy" id="1070431"/>
    <lineage>
        <taxon>Bacteria</taxon>
        <taxon>Pseudomonadati</taxon>
        <taxon>Pseudomonadota</taxon>
        <taxon>Alphaproteobacteria</taxon>
        <taxon>Sphingomonadales</taxon>
        <taxon>Sphingosinicellaceae</taxon>
        <taxon>Polymorphobacter</taxon>
    </lineage>
</organism>
<gene>
    <name evidence="2" type="ORF">FHS79_000164</name>
</gene>
<dbReference type="PROSITE" id="PS51257">
    <property type="entry name" value="PROKAR_LIPOPROTEIN"/>
    <property type="match status" value="1"/>
</dbReference>
<evidence type="ECO:0000256" key="1">
    <source>
        <dbReference type="SAM" id="SignalP"/>
    </source>
</evidence>
<dbReference type="EMBL" id="JACIIV010000001">
    <property type="protein sequence ID" value="MBB6226013.1"/>
    <property type="molecule type" value="Genomic_DNA"/>
</dbReference>
<accession>A0A841L4W7</accession>
<feature type="signal peptide" evidence="1">
    <location>
        <begin position="1"/>
        <end position="17"/>
    </location>
</feature>
<name>A0A841L4W7_9SPHN</name>
<dbReference type="RefSeq" id="WP_184193873.1">
    <property type="nucleotide sequence ID" value="NZ_BMOX01000057.1"/>
</dbReference>